<proteinExistence type="inferred from homology"/>
<keyword evidence="8" id="KW-0732">Signal</keyword>
<keyword evidence="9" id="KW-0574">Periplasm</keyword>
<comment type="subcellular location">
    <subcellularLocation>
        <location evidence="3">Periplasm</location>
    </subcellularLocation>
</comment>
<dbReference type="GO" id="GO:0017001">
    <property type="term" value="P:antibiotic catabolic process"/>
    <property type="evidence" value="ECO:0007669"/>
    <property type="project" value="UniProtKB-ARBA"/>
</dbReference>
<dbReference type="AlphaFoldDB" id="A0A6N7LTB4"/>
<dbReference type="SMART" id="SM00849">
    <property type="entry name" value="Lactamase_B"/>
    <property type="match status" value="1"/>
</dbReference>
<dbReference type="InterPro" id="IPR001279">
    <property type="entry name" value="Metallo-B-lactamas"/>
</dbReference>
<dbReference type="PANTHER" id="PTHR42951">
    <property type="entry name" value="METALLO-BETA-LACTAMASE DOMAIN-CONTAINING"/>
    <property type="match status" value="1"/>
</dbReference>
<evidence type="ECO:0000256" key="3">
    <source>
        <dbReference type="ARBA" id="ARBA00004418"/>
    </source>
</evidence>
<evidence type="ECO:0000256" key="2">
    <source>
        <dbReference type="ARBA" id="ARBA00001947"/>
    </source>
</evidence>
<dbReference type="CDD" id="cd16285">
    <property type="entry name" value="MBL-B1"/>
    <property type="match status" value="1"/>
</dbReference>
<evidence type="ECO:0000313" key="15">
    <source>
        <dbReference type="Proteomes" id="UP000469421"/>
    </source>
</evidence>
<dbReference type="Gene3D" id="3.60.15.10">
    <property type="entry name" value="Ribonuclease Z/Hydroxyacylglutathione hydrolase-like"/>
    <property type="match status" value="1"/>
</dbReference>
<dbReference type="InterPro" id="IPR050855">
    <property type="entry name" value="NDM-1-like"/>
</dbReference>
<evidence type="ECO:0000256" key="9">
    <source>
        <dbReference type="ARBA" id="ARBA00022764"/>
    </source>
</evidence>
<keyword evidence="10" id="KW-0378">Hydrolase</keyword>
<dbReference type="InterPro" id="IPR058199">
    <property type="entry name" value="BlaB//VIM/IMP-1"/>
</dbReference>
<evidence type="ECO:0000256" key="10">
    <source>
        <dbReference type="ARBA" id="ARBA00022801"/>
    </source>
</evidence>
<comment type="caution">
    <text evidence="14">The sequence shown here is derived from an EMBL/GenBank/DDBJ whole genome shotgun (WGS) entry which is preliminary data.</text>
</comment>
<gene>
    <name evidence="14" type="primary">bla</name>
    <name evidence="14" type="ORF">GFN93_09595</name>
</gene>
<comment type="catalytic activity">
    <reaction evidence="1">
        <text>a beta-lactam + H2O = a substituted beta-amino acid</text>
        <dbReference type="Rhea" id="RHEA:20401"/>
        <dbReference type="ChEBI" id="CHEBI:15377"/>
        <dbReference type="ChEBI" id="CHEBI:35627"/>
        <dbReference type="ChEBI" id="CHEBI:140347"/>
        <dbReference type="EC" id="3.5.2.6"/>
    </reaction>
</comment>
<dbReference type="EMBL" id="WIRE01000001">
    <property type="protein sequence ID" value="MQX53502.1"/>
    <property type="molecule type" value="Genomic_DNA"/>
</dbReference>
<evidence type="ECO:0000256" key="4">
    <source>
        <dbReference type="ARBA" id="ARBA00005250"/>
    </source>
</evidence>
<dbReference type="PANTHER" id="PTHR42951:SF4">
    <property type="entry name" value="ACYL-COENZYME A THIOESTERASE MBLAC2"/>
    <property type="match status" value="1"/>
</dbReference>
<dbReference type="SUPFAM" id="SSF56281">
    <property type="entry name" value="Metallo-hydrolase/oxidoreductase"/>
    <property type="match status" value="1"/>
</dbReference>
<dbReference type="EC" id="3.5.2.6" evidence="6"/>
<name>A0A6N7LTB4_9GAMM</name>
<evidence type="ECO:0000256" key="6">
    <source>
        <dbReference type="ARBA" id="ARBA00012865"/>
    </source>
</evidence>
<comment type="subunit">
    <text evidence="5">Monomer.</text>
</comment>
<comment type="similarity">
    <text evidence="4">Belongs to the metallo-beta-lactamase superfamily. Class-B beta-lactamase family.</text>
</comment>
<organism evidence="14 15">
    <name type="scientific">Alcanivorax sediminis</name>
    <dbReference type="NCBI Taxonomy" id="2663008"/>
    <lineage>
        <taxon>Bacteria</taxon>
        <taxon>Pseudomonadati</taxon>
        <taxon>Pseudomonadota</taxon>
        <taxon>Gammaproteobacteria</taxon>
        <taxon>Oceanospirillales</taxon>
        <taxon>Alcanivoracaceae</taxon>
        <taxon>Alcanivorax</taxon>
    </lineage>
</organism>
<dbReference type="Pfam" id="PF00753">
    <property type="entry name" value="Lactamase_B"/>
    <property type="match status" value="1"/>
</dbReference>
<comment type="cofactor">
    <cofactor evidence="2">
        <name>Zn(2+)</name>
        <dbReference type="ChEBI" id="CHEBI:29105"/>
    </cofactor>
</comment>
<evidence type="ECO:0000256" key="7">
    <source>
        <dbReference type="ARBA" id="ARBA00022723"/>
    </source>
</evidence>
<evidence type="ECO:0000313" key="14">
    <source>
        <dbReference type="EMBL" id="MQX53502.1"/>
    </source>
</evidence>
<reference evidence="14 15" key="1">
    <citation type="submission" date="2019-10" db="EMBL/GenBank/DDBJ databases">
        <title>Alcanivorax sp.PA15-N-34 draft genome sequence.</title>
        <authorList>
            <person name="Liao X."/>
            <person name="Shao Z."/>
        </authorList>
    </citation>
    <scope>NUCLEOTIDE SEQUENCE [LARGE SCALE GENOMIC DNA]</scope>
    <source>
        <strain evidence="14 15">PA15-N-34</strain>
    </source>
</reference>
<feature type="domain" description="Metallo-beta-lactamase" evidence="13">
    <location>
        <begin position="95"/>
        <end position="267"/>
    </location>
</feature>
<evidence type="ECO:0000256" key="11">
    <source>
        <dbReference type="ARBA" id="ARBA00022833"/>
    </source>
</evidence>
<keyword evidence="15" id="KW-1185">Reference proteome</keyword>
<evidence type="ECO:0000256" key="8">
    <source>
        <dbReference type="ARBA" id="ARBA00022729"/>
    </source>
</evidence>
<dbReference type="InterPro" id="IPR036866">
    <property type="entry name" value="RibonucZ/Hydroxyglut_hydro"/>
</dbReference>
<evidence type="ECO:0000256" key="5">
    <source>
        <dbReference type="ARBA" id="ARBA00011245"/>
    </source>
</evidence>
<evidence type="ECO:0000256" key="12">
    <source>
        <dbReference type="ARBA" id="ARBA00023251"/>
    </source>
</evidence>
<keyword evidence="7" id="KW-0479">Metal-binding</keyword>
<sequence length="289" mass="32148">MSNMVTAAGKSRSIENRNRVTRPPRMKSLPWASLWRPVMRSVLVYLTLLLLSACHHFDSGGHDFTLQTEDLQVYPLNDHVWVHRSWARVEGERYPANGLIILDDDQLILVDTAWGNALTSELLTWIEDYFGRKPDMAILTHAHADRIGGLPALAEQHIAAYVHPMTRTLAAAKYPREQLPKAIDELEQDTSAQLGSLEVFYPGPAHSPDNIVVWYDDMKLLFGGCAVKSSSAVDIHYVEGSSPAGWGAAISRIQTRYPSAEIVVPGHGPVGEDPLLNHTLELARQGYRP</sequence>
<evidence type="ECO:0000256" key="1">
    <source>
        <dbReference type="ARBA" id="ARBA00001526"/>
    </source>
</evidence>
<protein>
    <recommendedName>
        <fullName evidence="6">beta-lactamase</fullName>
        <ecNumber evidence="6">3.5.2.6</ecNumber>
    </recommendedName>
</protein>
<accession>A0A6N7LTB4</accession>
<dbReference type="Proteomes" id="UP000469421">
    <property type="component" value="Unassembled WGS sequence"/>
</dbReference>
<keyword evidence="12" id="KW-0046">Antibiotic resistance</keyword>
<keyword evidence="11" id="KW-0862">Zinc</keyword>
<evidence type="ECO:0000259" key="13">
    <source>
        <dbReference type="SMART" id="SM00849"/>
    </source>
</evidence>
<dbReference type="NCBIfam" id="NF033088">
    <property type="entry name" value="bla_subclass_B1"/>
    <property type="match status" value="1"/>
</dbReference>